<accession>A0A9X3E5J1</accession>
<dbReference type="InterPro" id="IPR001763">
    <property type="entry name" value="Rhodanese-like_dom"/>
</dbReference>
<keyword evidence="2" id="KW-0677">Repeat</keyword>
<keyword evidence="1" id="KW-0808">Transferase</keyword>
<dbReference type="GO" id="GO:0004792">
    <property type="term" value="F:thiosulfate-cyanide sulfurtransferase activity"/>
    <property type="evidence" value="ECO:0007669"/>
    <property type="project" value="InterPro"/>
</dbReference>
<dbReference type="PANTHER" id="PTHR11364:SF27">
    <property type="entry name" value="SULFURTRANSFERASE"/>
    <property type="match status" value="1"/>
</dbReference>
<name>A0A9X3E5J1_9HYPH</name>
<feature type="domain" description="Rhodanese" evidence="3">
    <location>
        <begin position="27"/>
        <end position="147"/>
    </location>
</feature>
<evidence type="ECO:0000256" key="2">
    <source>
        <dbReference type="ARBA" id="ARBA00022737"/>
    </source>
</evidence>
<dbReference type="Proteomes" id="UP001144805">
    <property type="component" value="Unassembled WGS sequence"/>
</dbReference>
<dbReference type="SMART" id="SM00450">
    <property type="entry name" value="RHOD"/>
    <property type="match status" value="2"/>
</dbReference>
<dbReference type="RefSeq" id="WP_266340481.1">
    <property type="nucleotide sequence ID" value="NZ_JAPKNK010000010.1"/>
</dbReference>
<reference evidence="4" key="1">
    <citation type="submission" date="2022-11" db="EMBL/GenBank/DDBJ databases">
        <title>Biodiversity and phylogenetic relationships of bacteria.</title>
        <authorList>
            <person name="Machado R.A.R."/>
            <person name="Bhat A."/>
            <person name="Loulou A."/>
            <person name="Kallel S."/>
        </authorList>
    </citation>
    <scope>NUCLEOTIDE SEQUENCE</scope>
    <source>
        <strain evidence="4">K-TC2</strain>
    </source>
</reference>
<keyword evidence="5" id="KW-1185">Reference proteome</keyword>
<dbReference type="PROSITE" id="PS00380">
    <property type="entry name" value="RHODANESE_1"/>
    <property type="match status" value="1"/>
</dbReference>
<dbReference type="Pfam" id="PF00581">
    <property type="entry name" value="Rhodanese"/>
    <property type="match status" value="1"/>
</dbReference>
<feature type="domain" description="Rhodanese" evidence="3">
    <location>
        <begin position="203"/>
        <end position="291"/>
    </location>
</feature>
<proteinExistence type="predicted"/>
<dbReference type="InterPro" id="IPR036873">
    <property type="entry name" value="Rhodanese-like_dom_sf"/>
</dbReference>
<organism evidence="4 5">
    <name type="scientific">Kaistia nematophila</name>
    <dbReference type="NCBI Taxonomy" id="2994654"/>
    <lineage>
        <taxon>Bacteria</taxon>
        <taxon>Pseudomonadati</taxon>
        <taxon>Pseudomonadota</taxon>
        <taxon>Alphaproteobacteria</taxon>
        <taxon>Hyphomicrobiales</taxon>
        <taxon>Kaistiaceae</taxon>
        <taxon>Kaistia</taxon>
    </lineage>
</organism>
<dbReference type="PROSITE" id="PS50206">
    <property type="entry name" value="RHODANESE_3"/>
    <property type="match status" value="2"/>
</dbReference>
<dbReference type="AlphaFoldDB" id="A0A9X3E5J1"/>
<evidence type="ECO:0000313" key="4">
    <source>
        <dbReference type="EMBL" id="MCX5571523.1"/>
    </source>
</evidence>
<dbReference type="SUPFAM" id="SSF52821">
    <property type="entry name" value="Rhodanese/Cell cycle control phosphatase"/>
    <property type="match status" value="2"/>
</dbReference>
<gene>
    <name evidence="4" type="ORF">OSH07_20150</name>
</gene>
<evidence type="ECO:0000256" key="1">
    <source>
        <dbReference type="ARBA" id="ARBA00022679"/>
    </source>
</evidence>
<evidence type="ECO:0000259" key="3">
    <source>
        <dbReference type="PROSITE" id="PS50206"/>
    </source>
</evidence>
<dbReference type="EMBL" id="JAPKNK010000010">
    <property type="protein sequence ID" value="MCX5571523.1"/>
    <property type="molecule type" value="Genomic_DNA"/>
</dbReference>
<sequence>MSPPDDLPAPIPAPLLVSTDWLKRHLGSPDLRILDSTTRLVADERPKGDLEGFEAGHVPGAQFLDLQRDLSDIDSVLLFMAPSEAEFAAAITRLGIGGSSHVVVYSRGNPWWATRVWWVFRLFGLDNVSVLDGGWKGWIEARGPVETGPARPVAAVPAPPLARRPLVATREAVLAAIGDRQQSIVNALPRSSFSGASAPSKGRAGRIAGSVNLPAGELVDAESGRFLPVAALAERLKSVGLDEGRAGIAYCGGGIAGSAIAFAAALADKPEPRLYDASLQEWATDDSLPMEAG</sequence>
<dbReference type="CDD" id="cd01448">
    <property type="entry name" value="TST_Repeat_1"/>
    <property type="match status" value="1"/>
</dbReference>
<dbReference type="InterPro" id="IPR001307">
    <property type="entry name" value="Thiosulphate_STrfase_CS"/>
</dbReference>
<protein>
    <submittedName>
        <fullName evidence="4">Sulfurtransferase</fullName>
    </submittedName>
</protein>
<dbReference type="PANTHER" id="PTHR11364">
    <property type="entry name" value="THIOSULFATE SULFERTANSFERASE"/>
    <property type="match status" value="1"/>
</dbReference>
<dbReference type="InterPro" id="IPR045078">
    <property type="entry name" value="TST/MPST-like"/>
</dbReference>
<dbReference type="Gene3D" id="3.40.250.10">
    <property type="entry name" value="Rhodanese-like domain"/>
    <property type="match status" value="2"/>
</dbReference>
<comment type="caution">
    <text evidence="4">The sequence shown here is derived from an EMBL/GenBank/DDBJ whole genome shotgun (WGS) entry which is preliminary data.</text>
</comment>
<evidence type="ECO:0000313" key="5">
    <source>
        <dbReference type="Proteomes" id="UP001144805"/>
    </source>
</evidence>